<dbReference type="STRING" id="1220924.W2RZM0"/>
<evidence type="ECO:0000313" key="12">
    <source>
        <dbReference type="EMBL" id="ETN41921.1"/>
    </source>
</evidence>
<comment type="similarity">
    <text evidence="2">Belongs to the MNN1/MNT family.</text>
</comment>
<accession>W2RZM0</accession>
<comment type="subcellular location">
    <subcellularLocation>
        <location evidence="1">Membrane</location>
        <topology evidence="1">Single-pass type II membrane protein</topology>
    </subcellularLocation>
</comment>
<keyword evidence="5 11" id="KW-0812">Transmembrane</keyword>
<dbReference type="InParanoid" id="W2RZM0"/>
<dbReference type="InterPro" id="IPR022751">
    <property type="entry name" value="Alpha_mannosyltransferase"/>
</dbReference>
<dbReference type="AlphaFoldDB" id="W2RZM0"/>
<evidence type="ECO:0000256" key="7">
    <source>
        <dbReference type="ARBA" id="ARBA00022989"/>
    </source>
</evidence>
<dbReference type="PANTHER" id="PTHR31392">
    <property type="entry name" value="ALPHA-1,3-MANNOSYLTRANSFERASE MNN1-RELATED"/>
    <property type="match status" value="1"/>
</dbReference>
<evidence type="ECO:0000256" key="2">
    <source>
        <dbReference type="ARBA" id="ARBA00009105"/>
    </source>
</evidence>
<evidence type="ECO:0000256" key="3">
    <source>
        <dbReference type="ARBA" id="ARBA00022676"/>
    </source>
</evidence>
<evidence type="ECO:0000256" key="5">
    <source>
        <dbReference type="ARBA" id="ARBA00022692"/>
    </source>
</evidence>
<evidence type="ECO:0000256" key="11">
    <source>
        <dbReference type="SAM" id="Phobius"/>
    </source>
</evidence>
<keyword evidence="7 11" id="KW-1133">Transmembrane helix</keyword>
<feature type="transmembrane region" description="Helical" evidence="11">
    <location>
        <begin position="38"/>
        <end position="58"/>
    </location>
</feature>
<feature type="region of interest" description="Disordered" evidence="10">
    <location>
        <begin position="1"/>
        <end position="22"/>
    </location>
</feature>
<dbReference type="GO" id="GO:0000033">
    <property type="term" value="F:alpha-1,3-mannosyltransferase activity"/>
    <property type="evidence" value="ECO:0007669"/>
    <property type="project" value="TreeGrafter"/>
</dbReference>
<proteinExistence type="inferred from homology"/>
<keyword evidence="4" id="KW-0808">Transferase</keyword>
<evidence type="ECO:0000256" key="1">
    <source>
        <dbReference type="ARBA" id="ARBA00004606"/>
    </source>
</evidence>
<dbReference type="GO" id="GO:0016020">
    <property type="term" value="C:membrane"/>
    <property type="evidence" value="ECO:0007669"/>
    <property type="project" value="UniProtKB-SubCell"/>
</dbReference>
<dbReference type="EMBL" id="KB822719">
    <property type="protein sequence ID" value="ETN41921.1"/>
    <property type="molecule type" value="Genomic_DNA"/>
</dbReference>
<dbReference type="GeneID" id="19971199"/>
<feature type="compositionally biased region" description="Basic and acidic residues" evidence="10">
    <location>
        <begin position="635"/>
        <end position="656"/>
    </location>
</feature>
<evidence type="ECO:0000313" key="13">
    <source>
        <dbReference type="Proteomes" id="UP000030752"/>
    </source>
</evidence>
<dbReference type="RefSeq" id="XP_008716430.1">
    <property type="nucleotide sequence ID" value="XM_008718208.1"/>
</dbReference>
<evidence type="ECO:0000256" key="6">
    <source>
        <dbReference type="ARBA" id="ARBA00022968"/>
    </source>
</evidence>
<reference evidence="12 13" key="1">
    <citation type="submission" date="2013-03" db="EMBL/GenBank/DDBJ databases">
        <title>The Genome Sequence of Phialophora europaea CBS 101466.</title>
        <authorList>
            <consortium name="The Broad Institute Genomics Platform"/>
            <person name="Cuomo C."/>
            <person name="de Hoog S."/>
            <person name="Gorbushina A."/>
            <person name="Walker B."/>
            <person name="Young S.K."/>
            <person name="Zeng Q."/>
            <person name="Gargeya S."/>
            <person name="Fitzgerald M."/>
            <person name="Haas B."/>
            <person name="Abouelleil A."/>
            <person name="Allen A.W."/>
            <person name="Alvarado L."/>
            <person name="Arachchi H.M."/>
            <person name="Berlin A.M."/>
            <person name="Chapman S.B."/>
            <person name="Gainer-Dewar J."/>
            <person name="Goldberg J."/>
            <person name="Griggs A."/>
            <person name="Gujja S."/>
            <person name="Hansen M."/>
            <person name="Howarth C."/>
            <person name="Imamovic A."/>
            <person name="Ireland A."/>
            <person name="Larimer J."/>
            <person name="McCowan C."/>
            <person name="Murphy C."/>
            <person name="Pearson M."/>
            <person name="Poon T.W."/>
            <person name="Priest M."/>
            <person name="Roberts A."/>
            <person name="Saif S."/>
            <person name="Shea T."/>
            <person name="Sisk P."/>
            <person name="Sykes S."/>
            <person name="Wortman J."/>
            <person name="Nusbaum C."/>
            <person name="Birren B."/>
        </authorList>
    </citation>
    <scope>NUCLEOTIDE SEQUENCE [LARGE SCALE GENOMIC DNA]</scope>
    <source>
        <strain evidence="12 13">CBS 101466</strain>
    </source>
</reference>
<feature type="compositionally biased region" description="Basic and acidic residues" evidence="10">
    <location>
        <begin position="546"/>
        <end position="624"/>
    </location>
</feature>
<dbReference type="GO" id="GO:0005794">
    <property type="term" value="C:Golgi apparatus"/>
    <property type="evidence" value="ECO:0007669"/>
    <property type="project" value="TreeGrafter"/>
</dbReference>
<dbReference type="VEuPathDB" id="FungiDB:HMPREF1541_03860"/>
<dbReference type="PANTHER" id="PTHR31392:SF1">
    <property type="entry name" value="ALPHA-1,3-MANNOSYLTRANSFERASE MNN1-RELATED"/>
    <property type="match status" value="1"/>
</dbReference>
<organism evidence="12 13">
    <name type="scientific">Cyphellophora europaea (strain CBS 101466)</name>
    <name type="common">Phialophora europaea</name>
    <dbReference type="NCBI Taxonomy" id="1220924"/>
    <lineage>
        <taxon>Eukaryota</taxon>
        <taxon>Fungi</taxon>
        <taxon>Dikarya</taxon>
        <taxon>Ascomycota</taxon>
        <taxon>Pezizomycotina</taxon>
        <taxon>Eurotiomycetes</taxon>
        <taxon>Chaetothyriomycetidae</taxon>
        <taxon>Chaetothyriales</taxon>
        <taxon>Cyphellophoraceae</taxon>
        <taxon>Cyphellophora</taxon>
    </lineage>
</organism>
<feature type="region of interest" description="Disordered" evidence="10">
    <location>
        <begin position="544"/>
        <end position="697"/>
    </location>
</feature>
<keyword evidence="6" id="KW-0735">Signal-anchor</keyword>
<feature type="compositionally biased region" description="Low complexity" evidence="10">
    <location>
        <begin position="665"/>
        <end position="688"/>
    </location>
</feature>
<sequence>MMNFAPRKQPLKEGRSYPGGLPYAGPPGRGVTRRQGGLFLLLLLLIPLWLFFTSGASFTGAPPPPNPQTRLNSQPLEKPPQVVVKEQPKQAADVPAVAPGSNQAPFVAPVESEDPALLKDEESAHPEPKEASAGNLQGYGGNAGSDREDAALASSHSASKPKDLAADKPQWSERPQFEKALARIINMLPGEMHMRDLLRPVEGTGKERMREMGLRTRAYKSYFEAWEDLHIAIDAEGGSYVRDDVVQYMRSHEHINNIDSPAIIGLEAMDLAQQIRSYESYRFFLAKFGQMLFPWTGPYFSDHMSLHAHFKRGGKGIVLTAGDDQAPYLLTSIPIMRELGCKIPVEVMYLGDSDLSEDFRSELEALDGVVTRDIAQMVNDEGWRLAGWAAKPFAILFSSFREVIFIDADSMFFKNPEVLFDDPGYKKTGALFFRDRLIMPENKKRFLQQILPKPISRQVKQSRFWTGDSGHMQESGVVVVDKWRHFMAMLMVTRMNGPDRDGNKGEGRIGVYDLVYGDKETFWLGWELVGDPEYAFHQGNAGIMGDLEKDTKTSKELEKEEEKKRKEEAEAKKRKEEAEEKKRKEEAEEKKRKEEAEGKKKKEEAEEKKRKEEAAPKEAADKQKQQQQQDPAKAQNKEGEQQKEEPKKQLRKRDDPAMEGQEPIPAAAPQGDNPPQAAPPAAAAAAAQPPTPEVDLTPHTMCSPQLLHLDVDDTPLWFNGWLLDNKFADKHKKKFGSFRHYLIEPNEVREPGAWQLHENNECCLTTDRDKSHSFNERELKLLDRMMAKAREVGAPGA</sequence>
<dbReference type="SUPFAM" id="SSF53448">
    <property type="entry name" value="Nucleotide-diphospho-sugar transferases"/>
    <property type="match status" value="1"/>
</dbReference>
<dbReference type="Pfam" id="PF11051">
    <property type="entry name" value="Mannosyl_trans3"/>
    <property type="match status" value="1"/>
</dbReference>
<gene>
    <name evidence="12" type="ORF">HMPREF1541_03860</name>
</gene>
<protein>
    <recommendedName>
        <fullName evidence="14">Alpha-1,3-mannosyltransferase</fullName>
    </recommendedName>
</protein>
<keyword evidence="13" id="KW-1185">Reference proteome</keyword>
<dbReference type="OrthoDB" id="430354at2759"/>
<evidence type="ECO:0000256" key="8">
    <source>
        <dbReference type="ARBA" id="ARBA00023136"/>
    </source>
</evidence>
<dbReference type="GO" id="GO:0006493">
    <property type="term" value="P:protein O-linked glycosylation"/>
    <property type="evidence" value="ECO:0007669"/>
    <property type="project" value="TreeGrafter"/>
</dbReference>
<evidence type="ECO:0000256" key="10">
    <source>
        <dbReference type="SAM" id="MobiDB-lite"/>
    </source>
</evidence>
<dbReference type="Proteomes" id="UP000030752">
    <property type="component" value="Unassembled WGS sequence"/>
</dbReference>
<keyword evidence="3" id="KW-0328">Glycosyltransferase</keyword>
<dbReference type="HOGENOM" id="CLU_021103_0_0_1"/>
<dbReference type="InterPro" id="IPR029044">
    <property type="entry name" value="Nucleotide-diphossugar_trans"/>
</dbReference>
<name>W2RZM0_CYPE1</name>
<feature type="region of interest" description="Disordered" evidence="10">
    <location>
        <begin position="60"/>
        <end position="107"/>
    </location>
</feature>
<feature type="compositionally biased region" description="Low complexity" evidence="10">
    <location>
        <begin position="625"/>
        <end position="634"/>
    </location>
</feature>
<feature type="compositionally biased region" description="Basic and acidic residues" evidence="10">
    <location>
        <begin position="121"/>
        <end position="130"/>
    </location>
</feature>
<feature type="region of interest" description="Disordered" evidence="10">
    <location>
        <begin position="121"/>
        <end position="175"/>
    </location>
</feature>
<keyword evidence="9" id="KW-0325">Glycoprotein</keyword>
<evidence type="ECO:0000256" key="4">
    <source>
        <dbReference type="ARBA" id="ARBA00022679"/>
    </source>
</evidence>
<evidence type="ECO:0008006" key="14">
    <source>
        <dbReference type="Google" id="ProtNLM"/>
    </source>
</evidence>
<evidence type="ECO:0000256" key="9">
    <source>
        <dbReference type="ARBA" id="ARBA00023180"/>
    </source>
</evidence>
<keyword evidence="8 11" id="KW-0472">Membrane</keyword>
<dbReference type="eggNOG" id="ENOG502RZ48">
    <property type="taxonomic scope" value="Eukaryota"/>
</dbReference>